<accession>A0A5N8X2N0</accession>
<evidence type="ECO:0000313" key="2">
    <source>
        <dbReference type="Proteomes" id="UP000373149"/>
    </source>
</evidence>
<organism evidence="1 2">
    <name type="scientific">Streptomyces acidicola</name>
    <dbReference type="NCBI Taxonomy" id="2596892"/>
    <lineage>
        <taxon>Bacteria</taxon>
        <taxon>Bacillati</taxon>
        <taxon>Actinomycetota</taxon>
        <taxon>Actinomycetes</taxon>
        <taxon>Kitasatosporales</taxon>
        <taxon>Streptomycetaceae</taxon>
        <taxon>Streptomyces</taxon>
    </lineage>
</organism>
<evidence type="ECO:0000313" key="1">
    <source>
        <dbReference type="EMBL" id="MPY53326.1"/>
    </source>
</evidence>
<protein>
    <submittedName>
        <fullName evidence="1">Uncharacterized protein</fullName>
    </submittedName>
</protein>
<comment type="caution">
    <text evidence="1">The sequence shown here is derived from an EMBL/GenBank/DDBJ whole genome shotgun (WGS) entry which is preliminary data.</text>
</comment>
<gene>
    <name evidence="1" type="ORF">FPZ41_34100</name>
</gene>
<dbReference type="EMBL" id="VMNX01000187">
    <property type="protein sequence ID" value="MPY53326.1"/>
    <property type="molecule type" value="Genomic_DNA"/>
</dbReference>
<sequence>MRHFADEVLAGEGKVPSDRLGMVNLFTGVIEQGIAQVYWVEPAGGRIRVIAEFSRTYKRFLPVFGPAEDTAGRCYTVDLPSTASPGEQAKITEHGADERCTDVMARP</sequence>
<dbReference type="Proteomes" id="UP000373149">
    <property type="component" value="Unassembled WGS sequence"/>
</dbReference>
<dbReference type="AlphaFoldDB" id="A0A5N8X2N0"/>
<name>A0A5N8X2N0_9ACTN</name>
<keyword evidence="2" id="KW-1185">Reference proteome</keyword>
<reference evidence="1 2" key="1">
    <citation type="submission" date="2019-09" db="EMBL/GenBank/DDBJ databases">
        <authorList>
            <person name="Duangmal K."/>
            <person name="Teo W.F.A."/>
            <person name="Lipun K."/>
        </authorList>
    </citation>
    <scope>NUCLEOTIDE SEQUENCE [LARGE SCALE GENOMIC DNA]</scope>
    <source>
        <strain evidence="1 2">K1PN6</strain>
    </source>
</reference>
<dbReference type="RefSeq" id="WP_152867457.1">
    <property type="nucleotide sequence ID" value="NZ_VMNX01000187.1"/>
</dbReference>
<proteinExistence type="predicted"/>